<protein>
    <submittedName>
        <fullName evidence="2">Uncharacterized protein</fullName>
    </submittedName>
</protein>
<dbReference type="WBParaSite" id="L893_g21535.t1">
    <property type="protein sequence ID" value="L893_g21535.t1"/>
    <property type="gene ID" value="L893_g21535"/>
</dbReference>
<evidence type="ECO:0000313" key="1">
    <source>
        <dbReference type="Proteomes" id="UP000095287"/>
    </source>
</evidence>
<evidence type="ECO:0000313" key="2">
    <source>
        <dbReference type="WBParaSite" id="L893_g21535.t1"/>
    </source>
</evidence>
<proteinExistence type="predicted"/>
<accession>A0A1I7Z129</accession>
<dbReference type="Proteomes" id="UP000095287">
    <property type="component" value="Unplaced"/>
</dbReference>
<name>A0A1I7Z129_9BILA</name>
<keyword evidence="1" id="KW-1185">Reference proteome</keyword>
<dbReference type="AlphaFoldDB" id="A0A1I7Z129"/>
<reference evidence="2" key="1">
    <citation type="submission" date="2016-11" db="UniProtKB">
        <authorList>
            <consortium name="WormBaseParasite"/>
        </authorList>
    </citation>
    <scope>IDENTIFICATION</scope>
</reference>
<sequence length="78" mass="8734">MALGKPQVCPTKDHCHEALTSFLTDGKKLEQRVGLMTAFEVVMSTENRCCERDVPTSFREFPTTDVSTSTVLSARIKR</sequence>
<organism evidence="1 2">
    <name type="scientific">Steinernema glaseri</name>
    <dbReference type="NCBI Taxonomy" id="37863"/>
    <lineage>
        <taxon>Eukaryota</taxon>
        <taxon>Metazoa</taxon>
        <taxon>Ecdysozoa</taxon>
        <taxon>Nematoda</taxon>
        <taxon>Chromadorea</taxon>
        <taxon>Rhabditida</taxon>
        <taxon>Tylenchina</taxon>
        <taxon>Panagrolaimomorpha</taxon>
        <taxon>Strongyloidoidea</taxon>
        <taxon>Steinernematidae</taxon>
        <taxon>Steinernema</taxon>
    </lineage>
</organism>